<evidence type="ECO:0000256" key="6">
    <source>
        <dbReference type="ARBA" id="ARBA00023242"/>
    </source>
</evidence>
<keyword evidence="4 8" id="KW-1133">Transmembrane helix</keyword>
<dbReference type="GO" id="GO:0006352">
    <property type="term" value="P:DNA-templated transcription initiation"/>
    <property type="evidence" value="ECO:0007669"/>
    <property type="project" value="InterPro"/>
</dbReference>
<dbReference type="GO" id="GO:0016020">
    <property type="term" value="C:membrane"/>
    <property type="evidence" value="ECO:0007669"/>
    <property type="project" value="UniProtKB-SubCell"/>
</dbReference>
<gene>
    <name evidence="10" type="ORF">KXQ929_LOCUS751</name>
</gene>
<evidence type="ECO:0000313" key="10">
    <source>
        <dbReference type="EMBL" id="CAF3513626.1"/>
    </source>
</evidence>
<organism evidence="10 11">
    <name type="scientific">Adineta steineri</name>
    <dbReference type="NCBI Taxonomy" id="433720"/>
    <lineage>
        <taxon>Eukaryota</taxon>
        <taxon>Metazoa</taxon>
        <taxon>Spiralia</taxon>
        <taxon>Gnathifera</taxon>
        <taxon>Rotifera</taxon>
        <taxon>Eurotatoria</taxon>
        <taxon>Bdelloidea</taxon>
        <taxon>Adinetida</taxon>
        <taxon>Adinetidae</taxon>
        <taxon>Adineta</taxon>
    </lineage>
</organism>
<dbReference type="Pfam" id="PF03874">
    <property type="entry name" value="RNA_pol_Rpb4"/>
    <property type="match status" value="1"/>
</dbReference>
<comment type="subcellular location">
    <subcellularLocation>
        <location evidence="2">Membrane</location>
    </subcellularLocation>
    <subcellularLocation>
        <location evidence="1">Nucleus</location>
    </subcellularLocation>
</comment>
<name>A0A818HYZ0_9BILA</name>
<keyword evidence="5 8" id="KW-0472">Membrane</keyword>
<evidence type="ECO:0000256" key="3">
    <source>
        <dbReference type="ARBA" id="ARBA00022692"/>
    </source>
</evidence>
<dbReference type="Gene3D" id="1.20.1250.40">
    <property type="match status" value="1"/>
</dbReference>
<evidence type="ECO:0000256" key="2">
    <source>
        <dbReference type="ARBA" id="ARBA00004370"/>
    </source>
</evidence>
<dbReference type="CDD" id="cd00637">
    <property type="entry name" value="7tm_classA_rhodopsin-like"/>
    <property type="match status" value="1"/>
</dbReference>
<dbReference type="EMBL" id="CAJOBB010000019">
    <property type="protein sequence ID" value="CAF3513626.1"/>
    <property type="molecule type" value="Genomic_DNA"/>
</dbReference>
<dbReference type="GO" id="GO:0030880">
    <property type="term" value="C:RNA polymerase complex"/>
    <property type="evidence" value="ECO:0007669"/>
    <property type="project" value="InterPro"/>
</dbReference>
<comment type="caution">
    <text evidence="10">The sequence shown here is derived from an EMBL/GenBank/DDBJ whole genome shotgun (WGS) entry which is preliminary data.</text>
</comment>
<evidence type="ECO:0000256" key="8">
    <source>
        <dbReference type="SAM" id="Phobius"/>
    </source>
</evidence>
<feature type="transmembrane region" description="Helical" evidence="8">
    <location>
        <begin position="93"/>
        <end position="114"/>
    </location>
</feature>
<feature type="domain" description="G-protein coupled receptors family 1 profile" evidence="9">
    <location>
        <begin position="31"/>
        <end position="201"/>
    </location>
</feature>
<feature type="transmembrane region" description="Helical" evidence="8">
    <location>
        <begin position="135"/>
        <end position="153"/>
    </location>
</feature>
<evidence type="ECO:0000256" key="4">
    <source>
        <dbReference type="ARBA" id="ARBA00022989"/>
    </source>
</evidence>
<protein>
    <recommendedName>
        <fullName evidence="9">G-protein coupled receptors family 1 profile domain-containing protein</fullName>
    </recommendedName>
</protein>
<proteinExistence type="inferred from homology"/>
<keyword evidence="3 8" id="KW-0812">Transmembrane</keyword>
<dbReference type="Gene3D" id="1.20.1070.10">
    <property type="entry name" value="Rhodopsin 7-helix transmembrane proteins"/>
    <property type="match status" value="1"/>
</dbReference>
<evidence type="ECO:0000256" key="7">
    <source>
        <dbReference type="ARBA" id="ARBA00025724"/>
    </source>
</evidence>
<dbReference type="Proteomes" id="UP000663868">
    <property type="component" value="Unassembled WGS sequence"/>
</dbReference>
<comment type="similarity">
    <text evidence="7">Belongs to the eukaryotic RPB4 RNA polymerase subunit family.</text>
</comment>
<dbReference type="GO" id="GO:0000166">
    <property type="term" value="F:nucleotide binding"/>
    <property type="evidence" value="ECO:0007669"/>
    <property type="project" value="InterPro"/>
</dbReference>
<reference evidence="10" key="1">
    <citation type="submission" date="2021-02" db="EMBL/GenBank/DDBJ databases">
        <authorList>
            <person name="Nowell W R."/>
        </authorList>
    </citation>
    <scope>NUCLEOTIDE SEQUENCE</scope>
</reference>
<dbReference type="InterPro" id="IPR017452">
    <property type="entry name" value="GPCR_Rhodpsn_7TM"/>
</dbReference>
<feature type="transmembrane region" description="Helical" evidence="8">
    <location>
        <begin position="16"/>
        <end position="40"/>
    </location>
</feature>
<dbReference type="PANTHER" id="PTHR21297">
    <property type="entry name" value="DNA-DIRECTED RNA POLYMERASE II"/>
    <property type="match status" value="1"/>
</dbReference>
<dbReference type="PROSITE" id="PS50262">
    <property type="entry name" value="G_PROTEIN_RECEP_F1_2"/>
    <property type="match status" value="1"/>
</dbReference>
<evidence type="ECO:0000256" key="5">
    <source>
        <dbReference type="ARBA" id="ARBA00023136"/>
    </source>
</evidence>
<evidence type="ECO:0000313" key="11">
    <source>
        <dbReference type="Proteomes" id="UP000663868"/>
    </source>
</evidence>
<dbReference type="SUPFAM" id="SSF81321">
    <property type="entry name" value="Family A G protein-coupled receptor-like"/>
    <property type="match status" value="1"/>
</dbReference>
<feature type="transmembrane region" description="Helical" evidence="8">
    <location>
        <begin position="173"/>
        <end position="196"/>
    </location>
</feature>
<dbReference type="SUPFAM" id="SSF47819">
    <property type="entry name" value="HRDC-like"/>
    <property type="match status" value="1"/>
</dbReference>
<evidence type="ECO:0000256" key="1">
    <source>
        <dbReference type="ARBA" id="ARBA00004123"/>
    </source>
</evidence>
<keyword evidence="6" id="KW-0539">Nucleus</keyword>
<dbReference type="InterPro" id="IPR038324">
    <property type="entry name" value="Rpb4/RPC9_sf"/>
</dbReference>
<feature type="transmembrane region" description="Helical" evidence="8">
    <location>
        <begin position="52"/>
        <end position="73"/>
    </location>
</feature>
<dbReference type="InterPro" id="IPR010997">
    <property type="entry name" value="HRDC-like_sf"/>
</dbReference>
<sequence>MSSSSLINLLNLIQEYLTIILGILLVVGTIGNILNCLVFLHKKLRSNPCSAFFVAASVANTTVMFYYIIPTIYSTYNSPLENSNRIYCKLRLYIRNVLLSISRTYLTFACTSCYTQTSRNVHIRDLCHRKYVLRIILFVPIIWFIIPLHIPFLTSIQNGKCSMWTSAGALSHAIYICFVAAILPTSLMIIFSILAYRNLRQMLRNVAPDDEDAAQLKFPKEFDKAEPMMISEVLLMLEQRRQQQTNPNSMSNLGIDDDDEIALSEAFNDTVAYCERFSKFKTKEAIGAVRNLLFPKDQTNGMTTSNPTPVLHKFEAALLANLCPQQAIEAKTLIPSLDSKLDDDECQKIVDEIQTYRSFQC</sequence>
<accession>A0A818HYZ0</accession>
<dbReference type="AlphaFoldDB" id="A0A818HYZ0"/>
<dbReference type="InterPro" id="IPR006590">
    <property type="entry name" value="RNA_pol_Rpb4/RPC9_core"/>
</dbReference>
<dbReference type="InterPro" id="IPR005574">
    <property type="entry name" value="Rpb4/RPC9"/>
</dbReference>
<dbReference type="GO" id="GO:0005634">
    <property type="term" value="C:nucleus"/>
    <property type="evidence" value="ECO:0007669"/>
    <property type="project" value="UniProtKB-SubCell"/>
</dbReference>
<dbReference type="InterPro" id="IPR045222">
    <property type="entry name" value="Rpb4-like"/>
</dbReference>
<evidence type="ECO:0000259" key="9">
    <source>
        <dbReference type="PROSITE" id="PS50262"/>
    </source>
</evidence>
<dbReference type="SMART" id="SM00657">
    <property type="entry name" value="RPOL4c"/>
    <property type="match status" value="1"/>
</dbReference>